<comment type="similarity">
    <text evidence="1 3">Belongs to the short-chain dehydrogenases/reductases (SDR) family.</text>
</comment>
<name>A0ABZ0IKJ0_9BACT</name>
<dbReference type="Gene3D" id="3.40.50.720">
    <property type="entry name" value="NAD(P)-binding Rossmann-like Domain"/>
    <property type="match status" value="1"/>
</dbReference>
<evidence type="ECO:0000256" key="1">
    <source>
        <dbReference type="ARBA" id="ARBA00006484"/>
    </source>
</evidence>
<sequence>MELINNTVLITGGSSGIGLELALQLARKGNKVLICGRSADRLEKAKNLEPALNIFACDISTIEGRTSLVNWVKQNHSDCNVLVNNAAVVHNTSFYEDESMVEKAALEISTNLLAPIALSKMFLPIIEQHSGSTIINITTGLAFTPRMDYPIYNATKAGLHSFSQVLREQLKRNDIGVAEVMMTVVDTPWHNGHPPKIAISPTEAVTEMIKKLEKGQKEIKIGKVKLLYLLSRLAPAFAFRKINGLK</sequence>
<accession>A0ABZ0IKJ0</accession>
<dbReference type="EMBL" id="CP136051">
    <property type="protein sequence ID" value="WOK04679.1"/>
    <property type="molecule type" value="Genomic_DNA"/>
</dbReference>
<keyword evidence="5" id="KW-1185">Reference proteome</keyword>
<organism evidence="4 5">
    <name type="scientific">Imperialibacter roseus</name>
    <dbReference type="NCBI Taxonomy" id="1324217"/>
    <lineage>
        <taxon>Bacteria</taxon>
        <taxon>Pseudomonadati</taxon>
        <taxon>Bacteroidota</taxon>
        <taxon>Cytophagia</taxon>
        <taxon>Cytophagales</taxon>
        <taxon>Flammeovirgaceae</taxon>
        <taxon>Imperialibacter</taxon>
    </lineage>
</organism>
<reference evidence="4 5" key="1">
    <citation type="journal article" date="2023" name="Microbiol. Resour. Announc.">
        <title>Complete Genome Sequence of Imperialibacter roseus strain P4T.</title>
        <authorList>
            <person name="Tizabi D.R."/>
            <person name="Bachvaroff T."/>
            <person name="Hill R.T."/>
        </authorList>
    </citation>
    <scope>NUCLEOTIDE SEQUENCE [LARGE SCALE GENOMIC DNA]</scope>
    <source>
        <strain evidence="4 5">P4T</strain>
    </source>
</reference>
<proteinExistence type="inferred from homology"/>
<evidence type="ECO:0000256" key="2">
    <source>
        <dbReference type="ARBA" id="ARBA00023002"/>
    </source>
</evidence>
<keyword evidence="2" id="KW-0560">Oxidoreductase</keyword>
<gene>
    <name evidence="4" type="ORF">RT717_16485</name>
</gene>
<dbReference type="PRINTS" id="PR00081">
    <property type="entry name" value="GDHRDH"/>
</dbReference>
<dbReference type="PRINTS" id="PR00080">
    <property type="entry name" value="SDRFAMILY"/>
</dbReference>
<dbReference type="InterPro" id="IPR002347">
    <property type="entry name" value="SDR_fam"/>
</dbReference>
<evidence type="ECO:0000313" key="5">
    <source>
        <dbReference type="Proteomes" id="UP001302349"/>
    </source>
</evidence>
<dbReference type="Proteomes" id="UP001302349">
    <property type="component" value="Chromosome"/>
</dbReference>
<protein>
    <submittedName>
        <fullName evidence="4">SDR family NAD(P)-dependent oxidoreductase</fullName>
    </submittedName>
</protein>
<dbReference type="InterPro" id="IPR036291">
    <property type="entry name" value="NAD(P)-bd_dom_sf"/>
</dbReference>
<dbReference type="RefSeq" id="WP_317487480.1">
    <property type="nucleotide sequence ID" value="NZ_CP136051.1"/>
</dbReference>
<dbReference type="SUPFAM" id="SSF51735">
    <property type="entry name" value="NAD(P)-binding Rossmann-fold domains"/>
    <property type="match status" value="1"/>
</dbReference>
<evidence type="ECO:0000313" key="4">
    <source>
        <dbReference type="EMBL" id="WOK04679.1"/>
    </source>
</evidence>
<dbReference type="Pfam" id="PF00106">
    <property type="entry name" value="adh_short"/>
    <property type="match status" value="1"/>
</dbReference>
<dbReference type="PANTHER" id="PTHR44196">
    <property type="entry name" value="DEHYDROGENASE/REDUCTASE SDR FAMILY MEMBER 7B"/>
    <property type="match status" value="1"/>
</dbReference>
<evidence type="ECO:0000256" key="3">
    <source>
        <dbReference type="RuleBase" id="RU000363"/>
    </source>
</evidence>
<dbReference type="PANTHER" id="PTHR44196:SF1">
    <property type="entry name" value="DEHYDROGENASE_REDUCTASE SDR FAMILY MEMBER 7B"/>
    <property type="match status" value="1"/>
</dbReference>